<dbReference type="PANTHER" id="PTHR43649">
    <property type="entry name" value="ARABINOSE-BINDING PROTEIN-RELATED"/>
    <property type="match status" value="1"/>
</dbReference>
<dbReference type="InterPro" id="IPR006311">
    <property type="entry name" value="TAT_signal"/>
</dbReference>
<comment type="subcellular location">
    <subcellularLocation>
        <location evidence="1">Periplasm</location>
    </subcellularLocation>
</comment>
<sequence length="478" mass="52464">MKKPPIPVHPDHVSHPARRTVLKQAATLGALALGGSAMLPLATARAQQAAGDMGPYQQAKINWRQAEGESITVAVIPASYFDNLVDLVPQFEALTGVKVRVEKVPPGQIRQKAMLDLSSRTATYATHAADPMYYPLYVANKWVEPLDRYLDDPALTDKAWFNYDDIFKAWRDADSIEGKPYGIPYDGEVTVQVYRKDLYAAKGLRAAETYDDLLANAKALTDPSARMYGLALRGFAGAGQNMYIYPSLFRGFGGNWFQGSTLKVDSPQAVEALEWYVNALGKYAPPAVRNWNWPDIADAFSQGTLGCYIDAHSSAAVINNPDKSRVVGKIAYARWPKGPSGKRVTSIWNWGFPINAALKPRARTATWLFITWAASAETQARTSWKFNGPAKRSGLNRLSSWKSPEFAAAMSGAGDNFIPAALESLEHDTDVDWRPRVPQWPAIGETMATAIQSALVGQKTSKEALAEAQNRIAQILKS</sequence>
<dbReference type="KEGG" id="bfz:BAU07_13265"/>
<dbReference type="InterPro" id="IPR050490">
    <property type="entry name" value="Bact_solute-bd_prot1"/>
</dbReference>
<dbReference type="PROSITE" id="PS51318">
    <property type="entry name" value="TAT"/>
    <property type="match status" value="1"/>
</dbReference>
<dbReference type="Pfam" id="PF01547">
    <property type="entry name" value="SBP_bac_1"/>
    <property type="match status" value="1"/>
</dbReference>
<evidence type="ECO:0000256" key="1">
    <source>
        <dbReference type="ARBA" id="ARBA00004418"/>
    </source>
</evidence>
<dbReference type="RefSeq" id="WP_066658435.1">
    <property type="nucleotide sequence ID" value="NZ_CBCSCL010000001.1"/>
</dbReference>
<dbReference type="AlphaFoldDB" id="A0A193GE83"/>
<dbReference type="Proteomes" id="UP000091926">
    <property type="component" value="Chromosome"/>
</dbReference>
<reference evidence="3 4" key="1">
    <citation type="submission" date="2016-06" db="EMBL/GenBank/DDBJ databases">
        <title>Complete genome sequences of Bordetella bronchialis and Bordetella flabilis.</title>
        <authorList>
            <person name="LiPuma J.J."/>
            <person name="Spilker T."/>
        </authorList>
    </citation>
    <scope>NUCLEOTIDE SEQUENCE [LARGE SCALE GENOMIC DNA]</scope>
    <source>
        <strain evidence="3 4">AU10664</strain>
    </source>
</reference>
<gene>
    <name evidence="3" type="ORF">BAU07_13265</name>
</gene>
<dbReference type="PANTHER" id="PTHR43649:SF12">
    <property type="entry name" value="DIACETYLCHITOBIOSE BINDING PROTEIN DASA"/>
    <property type="match status" value="1"/>
</dbReference>
<organism evidence="3 4">
    <name type="scientific">Bordetella flabilis</name>
    <dbReference type="NCBI Taxonomy" id="463014"/>
    <lineage>
        <taxon>Bacteria</taxon>
        <taxon>Pseudomonadati</taxon>
        <taxon>Pseudomonadota</taxon>
        <taxon>Betaproteobacteria</taxon>
        <taxon>Burkholderiales</taxon>
        <taxon>Alcaligenaceae</taxon>
        <taxon>Bordetella</taxon>
    </lineage>
</organism>
<dbReference type="EMBL" id="CP016172">
    <property type="protein sequence ID" value="ANN77928.1"/>
    <property type="molecule type" value="Genomic_DNA"/>
</dbReference>
<evidence type="ECO:0008006" key="5">
    <source>
        <dbReference type="Google" id="ProtNLM"/>
    </source>
</evidence>
<dbReference type="GO" id="GO:0042597">
    <property type="term" value="C:periplasmic space"/>
    <property type="evidence" value="ECO:0007669"/>
    <property type="project" value="UniProtKB-SubCell"/>
</dbReference>
<dbReference type="OrthoDB" id="9804061at2"/>
<dbReference type="InterPro" id="IPR006059">
    <property type="entry name" value="SBP"/>
</dbReference>
<evidence type="ECO:0000313" key="3">
    <source>
        <dbReference type="EMBL" id="ANN77928.1"/>
    </source>
</evidence>
<protein>
    <recommendedName>
        <fullName evidence="5">Sugar ABC transporter substrate-binding protein</fullName>
    </recommendedName>
</protein>
<dbReference type="SUPFAM" id="SSF53850">
    <property type="entry name" value="Periplasmic binding protein-like II"/>
    <property type="match status" value="1"/>
</dbReference>
<proteinExistence type="inferred from homology"/>
<dbReference type="Gene3D" id="3.40.190.10">
    <property type="entry name" value="Periplasmic binding protein-like II"/>
    <property type="match status" value="2"/>
</dbReference>
<name>A0A193GE83_9BORD</name>
<evidence type="ECO:0000256" key="2">
    <source>
        <dbReference type="ARBA" id="ARBA00008520"/>
    </source>
</evidence>
<dbReference type="CDD" id="cd13585">
    <property type="entry name" value="PBP2_TMBP_like"/>
    <property type="match status" value="1"/>
</dbReference>
<keyword evidence="4" id="KW-1185">Reference proteome</keyword>
<accession>A0A193GE83</accession>
<dbReference type="STRING" id="463014.BAU07_13265"/>
<comment type="similarity">
    <text evidence="2">Belongs to the bacterial solute-binding protein 1 family.</text>
</comment>
<evidence type="ECO:0000313" key="4">
    <source>
        <dbReference type="Proteomes" id="UP000091926"/>
    </source>
</evidence>